<accession>A0A0A9CBR5</accession>
<keyword evidence="1" id="KW-0472">Membrane</keyword>
<sequence length="64" mass="7174">MLLCGVLAAVATYAQVRQPYGGGYLVKAMLSFVLMSTMITHLRHAPLWRRCCETPPRPFEVFSS</sequence>
<keyword evidence="1" id="KW-0812">Transmembrane</keyword>
<protein>
    <submittedName>
        <fullName evidence="2">Uncharacterized protein</fullName>
    </submittedName>
</protein>
<dbReference type="EMBL" id="GBRH01228948">
    <property type="protein sequence ID" value="JAD68947.1"/>
    <property type="molecule type" value="Transcribed_RNA"/>
</dbReference>
<proteinExistence type="predicted"/>
<reference evidence="2" key="1">
    <citation type="submission" date="2014-09" db="EMBL/GenBank/DDBJ databases">
        <authorList>
            <person name="Magalhaes I.L.F."/>
            <person name="Oliveira U."/>
            <person name="Santos F.R."/>
            <person name="Vidigal T.H.D.A."/>
            <person name="Brescovit A.D."/>
            <person name="Santos A.J."/>
        </authorList>
    </citation>
    <scope>NUCLEOTIDE SEQUENCE</scope>
    <source>
        <tissue evidence="2">Shoot tissue taken approximately 20 cm above the soil surface</tissue>
    </source>
</reference>
<evidence type="ECO:0000313" key="2">
    <source>
        <dbReference type="EMBL" id="JAD68947.1"/>
    </source>
</evidence>
<name>A0A0A9CBR5_ARUDO</name>
<evidence type="ECO:0000256" key="1">
    <source>
        <dbReference type="SAM" id="Phobius"/>
    </source>
</evidence>
<organism evidence="2">
    <name type="scientific">Arundo donax</name>
    <name type="common">Giant reed</name>
    <name type="synonym">Donax arundinaceus</name>
    <dbReference type="NCBI Taxonomy" id="35708"/>
    <lineage>
        <taxon>Eukaryota</taxon>
        <taxon>Viridiplantae</taxon>
        <taxon>Streptophyta</taxon>
        <taxon>Embryophyta</taxon>
        <taxon>Tracheophyta</taxon>
        <taxon>Spermatophyta</taxon>
        <taxon>Magnoliopsida</taxon>
        <taxon>Liliopsida</taxon>
        <taxon>Poales</taxon>
        <taxon>Poaceae</taxon>
        <taxon>PACMAD clade</taxon>
        <taxon>Arundinoideae</taxon>
        <taxon>Arundineae</taxon>
        <taxon>Arundo</taxon>
    </lineage>
</organism>
<keyword evidence="1" id="KW-1133">Transmembrane helix</keyword>
<reference evidence="2" key="2">
    <citation type="journal article" date="2015" name="Data Brief">
        <title>Shoot transcriptome of the giant reed, Arundo donax.</title>
        <authorList>
            <person name="Barrero R.A."/>
            <person name="Guerrero F.D."/>
            <person name="Moolhuijzen P."/>
            <person name="Goolsby J.A."/>
            <person name="Tidwell J."/>
            <person name="Bellgard S.E."/>
            <person name="Bellgard M.I."/>
        </authorList>
    </citation>
    <scope>NUCLEOTIDE SEQUENCE</scope>
    <source>
        <tissue evidence="2">Shoot tissue taken approximately 20 cm above the soil surface</tissue>
    </source>
</reference>
<dbReference type="AlphaFoldDB" id="A0A0A9CBR5"/>
<feature type="transmembrane region" description="Helical" evidence="1">
    <location>
        <begin position="24"/>
        <end position="42"/>
    </location>
</feature>